<evidence type="ECO:0000313" key="13">
    <source>
        <dbReference type="EMBL" id="EFR32596.1"/>
    </source>
</evidence>
<dbReference type="InterPro" id="IPR032334">
    <property type="entry name" value="GramPos_pilinBB"/>
</dbReference>
<reference evidence="13 14" key="1">
    <citation type="submission" date="2010-10" db="EMBL/GenBank/DDBJ databases">
        <authorList>
            <person name="Durkin A.S."/>
            <person name="Madupu R."/>
            <person name="Torralba M."/>
            <person name="Gillis M."/>
            <person name="Methe B."/>
            <person name="Sutton G."/>
            <person name="Nelson K.E."/>
        </authorList>
    </citation>
    <scope>NUCLEOTIDE SEQUENCE [LARGE SCALE GENOMIC DNA]</scope>
    <source>
        <strain evidence="13 14">ACS-146-V-Sch2b</strain>
    </source>
</reference>
<evidence type="ECO:0000256" key="4">
    <source>
        <dbReference type="ARBA" id="ARBA00023088"/>
    </source>
</evidence>
<dbReference type="OrthoDB" id="2056845at2"/>
<dbReference type="SUPFAM" id="SSF49478">
    <property type="entry name" value="Cna protein B-type domain"/>
    <property type="match status" value="1"/>
</dbReference>
<evidence type="ECO:0000256" key="2">
    <source>
        <dbReference type="ARBA" id="ARBA00022525"/>
    </source>
</evidence>
<gene>
    <name evidence="13" type="ORF">HMPREF9286_0264</name>
</gene>
<dbReference type="AlphaFoldDB" id="E4L030"/>
<evidence type="ECO:0000259" key="11">
    <source>
        <dbReference type="Pfam" id="PF16570"/>
    </source>
</evidence>
<dbReference type="InterPro" id="IPR032364">
    <property type="entry name" value="GramPos_pilinD1_N"/>
</dbReference>
<keyword evidence="2" id="KW-0964">Secreted</keyword>
<dbReference type="eggNOG" id="COG4932">
    <property type="taxonomic scope" value="Bacteria"/>
</dbReference>
<keyword evidence="1" id="KW-0134">Cell wall</keyword>
<feature type="domain" description="Gram-positive pilin backbone subunit 2 Cna-B-like" evidence="10">
    <location>
        <begin position="246"/>
        <end position="362"/>
    </location>
</feature>
<dbReference type="EMBL" id="AENP01000025">
    <property type="protein sequence ID" value="EFR32596.1"/>
    <property type="molecule type" value="Genomic_DNA"/>
</dbReference>
<dbReference type="InterPro" id="IPR041033">
    <property type="entry name" value="SpaA_PFL_dom_1"/>
</dbReference>
<comment type="caution">
    <text evidence="13">The sequence shown here is derived from an EMBL/GenBank/DDBJ whole genome shotgun (WGS) entry which is preliminary data.</text>
</comment>
<dbReference type="Pfam" id="PF16570">
    <property type="entry name" value="GramPos_pilinD3"/>
    <property type="match status" value="1"/>
</dbReference>
<feature type="domain" description="SpaA-like prealbumin fold" evidence="12">
    <location>
        <begin position="587"/>
        <end position="635"/>
    </location>
</feature>
<dbReference type="Gene3D" id="2.60.40.740">
    <property type="match status" value="1"/>
</dbReference>
<feature type="chain" id="PRO_5003183338" evidence="7">
    <location>
        <begin position="28"/>
        <end position="707"/>
    </location>
</feature>
<keyword evidence="6" id="KW-0472">Membrane</keyword>
<dbReference type="InterPro" id="IPR019931">
    <property type="entry name" value="LPXTG_anchor"/>
</dbReference>
<evidence type="ECO:0000259" key="8">
    <source>
        <dbReference type="Pfam" id="PF00746"/>
    </source>
</evidence>
<dbReference type="InterPro" id="IPR026466">
    <property type="entry name" value="Fim_isopep_form_D2_dom"/>
</dbReference>
<evidence type="ECO:0000259" key="10">
    <source>
        <dbReference type="Pfam" id="PF16569"/>
    </source>
</evidence>
<evidence type="ECO:0000259" key="12">
    <source>
        <dbReference type="Pfam" id="PF17802"/>
    </source>
</evidence>
<dbReference type="NCBIfam" id="TIGR01167">
    <property type="entry name" value="LPXTG_anchor"/>
    <property type="match status" value="1"/>
</dbReference>
<organism evidence="13 14">
    <name type="scientific">Peptoniphilus harei ACS-146-V-Sch2b</name>
    <dbReference type="NCBI Taxonomy" id="908338"/>
    <lineage>
        <taxon>Bacteria</taxon>
        <taxon>Bacillati</taxon>
        <taxon>Bacillota</taxon>
        <taxon>Tissierellia</taxon>
        <taxon>Tissierellales</taxon>
        <taxon>Peptoniphilaceae</taxon>
        <taxon>Peptoniphilus</taxon>
    </lineage>
</organism>
<dbReference type="InterPro" id="IPR013783">
    <property type="entry name" value="Ig-like_fold"/>
</dbReference>
<dbReference type="Gene3D" id="2.60.40.10">
    <property type="entry name" value="Immunoglobulins"/>
    <property type="match status" value="2"/>
</dbReference>
<feature type="transmembrane region" description="Helical" evidence="6">
    <location>
        <begin position="679"/>
        <end position="700"/>
    </location>
</feature>
<evidence type="ECO:0000256" key="5">
    <source>
        <dbReference type="SAM" id="MobiDB-lite"/>
    </source>
</evidence>
<protein>
    <submittedName>
        <fullName evidence="13">LPXTG-motif cell wall anchor domain protein</fullName>
    </submittedName>
</protein>
<proteinExistence type="predicted"/>
<evidence type="ECO:0000256" key="3">
    <source>
        <dbReference type="ARBA" id="ARBA00022729"/>
    </source>
</evidence>
<keyword evidence="4" id="KW-0572">Peptidoglycan-anchor</keyword>
<evidence type="ECO:0000259" key="9">
    <source>
        <dbReference type="Pfam" id="PF16555"/>
    </source>
</evidence>
<evidence type="ECO:0000256" key="7">
    <source>
        <dbReference type="SAM" id="SignalP"/>
    </source>
</evidence>
<dbReference type="Pfam" id="PF16569">
    <property type="entry name" value="GramPos_pilinBB"/>
    <property type="match status" value="1"/>
</dbReference>
<name>E4L030_9FIRM</name>
<keyword evidence="6" id="KW-0812">Transmembrane</keyword>
<feature type="compositionally biased region" description="Basic and acidic residues" evidence="5">
    <location>
        <begin position="189"/>
        <end position="206"/>
    </location>
</feature>
<feature type="domain" description="Gram-positive pilin backbone subunit 3 Cna-B-like" evidence="11">
    <location>
        <begin position="414"/>
        <end position="503"/>
    </location>
</feature>
<dbReference type="InterPro" id="IPR032332">
    <property type="entry name" value="GramPos_pilinD3"/>
</dbReference>
<keyword evidence="6" id="KW-1133">Transmembrane helix</keyword>
<evidence type="ECO:0000256" key="6">
    <source>
        <dbReference type="SAM" id="Phobius"/>
    </source>
</evidence>
<dbReference type="Proteomes" id="UP000003705">
    <property type="component" value="Unassembled WGS sequence"/>
</dbReference>
<keyword evidence="14" id="KW-1185">Reference proteome</keyword>
<evidence type="ECO:0000313" key="14">
    <source>
        <dbReference type="Proteomes" id="UP000003705"/>
    </source>
</evidence>
<sequence length="707" mass="77299">MNKKKILSLIMALVMLVGVFSPLTALAAEADGETETLTVHKILMTKEGLKNHDVNKKGYDGNKIENIKTFFESSAKEIDGVYFKLQKLKTNVEKDKVDVNNDDQWEDVAGQAGLTGSQKDKTNNKLEGYTFNTKGLKGQFRIVEVHDKSTYKGEKGETLTDKKAVPSLVTLPLINDNGVVTNAHMYPKNTEDKPKIDKNFDNEKNGDAAAITTGDLTDSTKDVEVKPGYNEADKDQREKGTAKKQLGDKVPYKVVTEIPAQTKWATAKWHDEMTEGLTYNKDLSIELKKGTETVTLTNDTDYKIKDGNNGFILEFTKAGLDKLNNKAETQTITLKYTATLNNKAVADVEESNDITFHYGNKPGHGNTPIPNKPKNGEMEFTKSWDGEAPANASVTVQLYNANTGKAVGEAKTLNAGNSWKATWTGLDNDTEYKVVETAVAGYEAEYSKGDGLGKLGVKNWKSDNPTPLNPSEPKVVNGGKKFVKTNEKEGKELERLAGAEFYVINNIEGDANKGKYLVTKEKTTTNIATAKKALEDAVKAYNGLTAEEQKGQKGTEAKNLIDQKQEAYNKAIKENASDYEWGEKTDANVVVLTSDTEGRFEITGLAYGSYKLEEKTPPAGFAKLSGDVDFTVGKGSYDGKNAEGNGPADKHIQYNKANTDKNYGQRVVNKKVSIPQTGGMGTVLFTVVGISLMAGAVIAMKKNREEA</sequence>
<dbReference type="Pfam" id="PF00746">
    <property type="entry name" value="Gram_pos_anchor"/>
    <property type="match status" value="1"/>
</dbReference>
<feature type="domain" description="Gram-positive pilin subunit D1 N-terminal" evidence="9">
    <location>
        <begin position="33"/>
        <end position="190"/>
    </location>
</feature>
<evidence type="ECO:0000256" key="1">
    <source>
        <dbReference type="ARBA" id="ARBA00022512"/>
    </source>
</evidence>
<dbReference type="Gene3D" id="2.60.40.1140">
    <property type="entry name" value="Collagen-binding surface protein Cna, B-type domain"/>
    <property type="match status" value="1"/>
</dbReference>
<dbReference type="NCBIfam" id="TIGR04226">
    <property type="entry name" value="RrgB_K2N_iso_D2"/>
    <property type="match status" value="1"/>
</dbReference>
<dbReference type="Pfam" id="PF17802">
    <property type="entry name" value="SpaA"/>
    <property type="match status" value="1"/>
</dbReference>
<feature type="domain" description="Gram-positive cocci surface proteins LPxTG" evidence="8">
    <location>
        <begin position="668"/>
        <end position="706"/>
    </location>
</feature>
<dbReference type="Gene3D" id="1.20.58.90">
    <property type="match status" value="1"/>
</dbReference>
<accession>E4L030</accession>
<feature type="signal peptide" evidence="7">
    <location>
        <begin position="1"/>
        <end position="27"/>
    </location>
</feature>
<dbReference type="Pfam" id="PF16555">
    <property type="entry name" value="GramPos_pilinD1"/>
    <property type="match status" value="1"/>
</dbReference>
<keyword evidence="3 7" id="KW-0732">Signal</keyword>
<feature type="region of interest" description="Disordered" evidence="5">
    <location>
        <begin position="184"/>
        <end position="207"/>
    </location>
</feature>
<dbReference type="RefSeq" id="WP_005957478.1">
    <property type="nucleotide sequence ID" value="NZ_AENP01000025.1"/>
</dbReference>